<dbReference type="Proteomes" id="UP000428330">
    <property type="component" value="Chromosome"/>
</dbReference>
<dbReference type="KEGG" id="rom:EI983_17320"/>
<evidence type="ECO:0000313" key="3">
    <source>
        <dbReference type="Proteomes" id="UP000428330"/>
    </source>
</evidence>
<dbReference type="OrthoDB" id="1069883at2"/>
<keyword evidence="3" id="KW-1185">Reference proteome</keyword>
<organism evidence="2 3">
    <name type="scientific">Roseovarius faecimaris</name>
    <dbReference type="NCBI Taxonomy" id="2494550"/>
    <lineage>
        <taxon>Bacteria</taxon>
        <taxon>Pseudomonadati</taxon>
        <taxon>Pseudomonadota</taxon>
        <taxon>Alphaproteobacteria</taxon>
        <taxon>Rhodobacterales</taxon>
        <taxon>Roseobacteraceae</taxon>
        <taxon>Roseovarius</taxon>
    </lineage>
</organism>
<dbReference type="RefSeq" id="WP_157708611.1">
    <property type="nucleotide sequence ID" value="NZ_CP034348.1"/>
</dbReference>
<name>A0A6I6IUP8_9RHOB</name>
<dbReference type="InterPro" id="IPR041519">
    <property type="entry name" value="HEPN_RiboL-PSP"/>
</dbReference>
<gene>
    <name evidence="2" type="ORF">EI983_17320</name>
</gene>
<feature type="domain" description="RiboL-PSP-HEPN" evidence="1">
    <location>
        <begin position="12"/>
        <end position="165"/>
    </location>
</feature>
<dbReference type="Pfam" id="PF18735">
    <property type="entry name" value="HEPN_RiboL-PSP"/>
    <property type="match status" value="1"/>
</dbReference>
<proteinExistence type="predicted"/>
<evidence type="ECO:0000259" key="1">
    <source>
        <dbReference type="Pfam" id="PF18735"/>
    </source>
</evidence>
<protein>
    <recommendedName>
        <fullName evidence="1">RiboL-PSP-HEPN domain-containing protein</fullName>
    </recommendedName>
</protein>
<sequence length="168" mass="19580">MPFEDRFNLADDYLEHVDGVITGLPDDFIRSRYLGFLAISAVTAYELAIKDIIYRFSDQKHRALGELARSRFERLNGQIKLSDIRKRHIFSFGKKYCDRFDRELKSAEEAALSSRQGSVKSSYGNLIIWRHNFVHEGVWPNTATYGDLKTAYEHGKELIRCIDRAMRR</sequence>
<accession>A0A6I6IUP8</accession>
<dbReference type="EMBL" id="CP034348">
    <property type="protein sequence ID" value="QGX99932.1"/>
    <property type="molecule type" value="Genomic_DNA"/>
</dbReference>
<dbReference type="AlphaFoldDB" id="A0A6I6IUP8"/>
<evidence type="ECO:0000313" key="2">
    <source>
        <dbReference type="EMBL" id="QGX99932.1"/>
    </source>
</evidence>
<reference evidence="3" key="1">
    <citation type="submission" date="2018-12" db="EMBL/GenBank/DDBJ databases">
        <title>Complete genome sequence of Roseovarius sp. MME-070.</title>
        <authorList>
            <person name="Nam Y.-D."/>
            <person name="Kang J."/>
            <person name="Chung W.-H."/>
            <person name="Park Y.S."/>
        </authorList>
    </citation>
    <scope>NUCLEOTIDE SEQUENCE [LARGE SCALE GENOMIC DNA]</scope>
    <source>
        <strain evidence="3">MME-070</strain>
    </source>
</reference>